<organism evidence="2 3">
    <name type="scientific">Microbacterium marinilacus</name>
    <dbReference type="NCBI Taxonomy" id="415209"/>
    <lineage>
        <taxon>Bacteria</taxon>
        <taxon>Bacillati</taxon>
        <taxon>Actinomycetota</taxon>
        <taxon>Actinomycetes</taxon>
        <taxon>Micrococcales</taxon>
        <taxon>Microbacteriaceae</taxon>
        <taxon>Microbacterium</taxon>
    </lineage>
</organism>
<dbReference type="EMBL" id="BAAAYV010000005">
    <property type="protein sequence ID" value="GAA3654089.1"/>
    <property type="molecule type" value="Genomic_DNA"/>
</dbReference>
<sequence length="259" mass="27501">MPRADWARADAVAPDGTPIAYWTSGEGDPLLLIAGQAVDHTSWCVAAELLQPGRRLITFDHRGIGESGLGAPGRYDTRLFAEDVVAVLDHAGVERADVIGHSLGGRVAQWLAADAPTRVRRLVLASTSAGDAHGASRSPAADVALRSGQPSRIAEVFFTRDPAWFAHLLAIGGDPNARGRHFRASRRHDSLAELHRIVAPTLILHGAADEIAPVDHARLLHDRIADAELAILPGARHGIVLEGGHGALLADRFLRGLPA</sequence>
<keyword evidence="2" id="KW-0378">Hydrolase</keyword>
<comment type="caution">
    <text evidence="2">The sequence shown here is derived from an EMBL/GenBank/DDBJ whole genome shotgun (WGS) entry which is preliminary data.</text>
</comment>
<dbReference type="Gene3D" id="3.40.50.1820">
    <property type="entry name" value="alpha/beta hydrolase"/>
    <property type="match status" value="1"/>
</dbReference>
<dbReference type="PANTHER" id="PTHR43433">
    <property type="entry name" value="HYDROLASE, ALPHA/BETA FOLD FAMILY PROTEIN"/>
    <property type="match status" value="1"/>
</dbReference>
<gene>
    <name evidence="2" type="ORF">GCM10022202_12650</name>
</gene>
<proteinExistence type="predicted"/>
<dbReference type="InterPro" id="IPR050471">
    <property type="entry name" value="AB_hydrolase"/>
</dbReference>
<dbReference type="PRINTS" id="PR00111">
    <property type="entry name" value="ABHYDROLASE"/>
</dbReference>
<keyword evidence="3" id="KW-1185">Reference proteome</keyword>
<feature type="domain" description="AB hydrolase-1" evidence="1">
    <location>
        <begin position="29"/>
        <end position="132"/>
    </location>
</feature>
<dbReference type="SUPFAM" id="SSF53474">
    <property type="entry name" value="alpha/beta-Hydrolases"/>
    <property type="match status" value="1"/>
</dbReference>
<name>A0ABP7B9W1_9MICO</name>
<reference evidence="3" key="1">
    <citation type="journal article" date="2019" name="Int. J. Syst. Evol. Microbiol.">
        <title>The Global Catalogue of Microorganisms (GCM) 10K type strain sequencing project: providing services to taxonomists for standard genome sequencing and annotation.</title>
        <authorList>
            <consortium name="The Broad Institute Genomics Platform"/>
            <consortium name="The Broad Institute Genome Sequencing Center for Infectious Disease"/>
            <person name="Wu L."/>
            <person name="Ma J."/>
        </authorList>
    </citation>
    <scope>NUCLEOTIDE SEQUENCE [LARGE SCALE GENOMIC DNA]</scope>
    <source>
        <strain evidence="3">JCM 16546</strain>
    </source>
</reference>
<evidence type="ECO:0000259" key="1">
    <source>
        <dbReference type="Pfam" id="PF00561"/>
    </source>
</evidence>
<dbReference type="PANTHER" id="PTHR43433:SF5">
    <property type="entry name" value="AB HYDROLASE-1 DOMAIN-CONTAINING PROTEIN"/>
    <property type="match status" value="1"/>
</dbReference>
<dbReference type="InterPro" id="IPR029058">
    <property type="entry name" value="AB_hydrolase_fold"/>
</dbReference>
<evidence type="ECO:0000313" key="3">
    <source>
        <dbReference type="Proteomes" id="UP001410795"/>
    </source>
</evidence>
<accession>A0ABP7B9W1</accession>
<dbReference type="Pfam" id="PF00561">
    <property type="entry name" value="Abhydrolase_1"/>
    <property type="match status" value="1"/>
</dbReference>
<dbReference type="GO" id="GO:0016787">
    <property type="term" value="F:hydrolase activity"/>
    <property type="evidence" value="ECO:0007669"/>
    <property type="project" value="UniProtKB-KW"/>
</dbReference>
<dbReference type="Proteomes" id="UP001410795">
    <property type="component" value="Unassembled WGS sequence"/>
</dbReference>
<evidence type="ECO:0000313" key="2">
    <source>
        <dbReference type="EMBL" id="GAA3654089.1"/>
    </source>
</evidence>
<protein>
    <submittedName>
        <fullName evidence="2">Alpha/beta hydrolase</fullName>
    </submittedName>
</protein>
<dbReference type="InterPro" id="IPR000073">
    <property type="entry name" value="AB_hydrolase_1"/>
</dbReference>
<dbReference type="RefSeq" id="WP_221855083.1">
    <property type="nucleotide sequence ID" value="NZ_JAIJZW010000001.1"/>
</dbReference>